<dbReference type="OrthoDB" id="255603at2"/>
<proteinExistence type="predicted"/>
<dbReference type="InterPro" id="IPR050300">
    <property type="entry name" value="GDXG_lipolytic_enzyme"/>
</dbReference>
<dbReference type="KEGG" id="mts:MTES_3326"/>
<reference key="2">
    <citation type="submission" date="2011-02" db="EMBL/GenBank/DDBJ databases">
        <title>Genome sequence of Microbacterium testaceum StLB037.</title>
        <authorList>
            <person name="Morohoshi T."/>
            <person name="Wang W.Z."/>
            <person name="Someya N."/>
            <person name="Ikeda T."/>
        </authorList>
    </citation>
    <scope>NUCLEOTIDE SEQUENCE</scope>
    <source>
        <strain>StLB037</strain>
    </source>
</reference>
<dbReference type="RefSeq" id="WP_013586412.1">
    <property type="nucleotide sequence ID" value="NC_015125.1"/>
</dbReference>
<organism evidence="3 4">
    <name type="scientific">Microbacterium testaceum (strain StLB037)</name>
    <dbReference type="NCBI Taxonomy" id="979556"/>
    <lineage>
        <taxon>Bacteria</taxon>
        <taxon>Bacillati</taxon>
        <taxon>Actinomycetota</taxon>
        <taxon>Actinomycetes</taxon>
        <taxon>Micrococcales</taxon>
        <taxon>Microbacteriaceae</taxon>
        <taxon>Microbacterium</taxon>
    </lineage>
</organism>
<name>E8NE36_MICTS</name>
<evidence type="ECO:0000256" key="1">
    <source>
        <dbReference type="ARBA" id="ARBA00022801"/>
    </source>
</evidence>
<keyword evidence="1" id="KW-0378">Hydrolase</keyword>
<dbReference type="Gene3D" id="3.40.50.1820">
    <property type="entry name" value="alpha/beta hydrolase"/>
    <property type="match status" value="1"/>
</dbReference>
<dbReference type="GO" id="GO:0004177">
    <property type="term" value="F:aminopeptidase activity"/>
    <property type="evidence" value="ECO:0007669"/>
    <property type="project" value="UniProtKB-KW"/>
</dbReference>
<evidence type="ECO:0000313" key="3">
    <source>
        <dbReference type="EMBL" id="BAJ76290.1"/>
    </source>
</evidence>
<dbReference type="Proteomes" id="UP000008975">
    <property type="component" value="Chromosome"/>
</dbReference>
<dbReference type="Pfam" id="PF20434">
    <property type="entry name" value="BD-FAE"/>
    <property type="match status" value="1"/>
</dbReference>
<evidence type="ECO:0000313" key="4">
    <source>
        <dbReference type="Proteomes" id="UP000008975"/>
    </source>
</evidence>
<keyword evidence="3" id="KW-0645">Protease</keyword>
<dbReference type="eggNOG" id="COG1506">
    <property type="taxonomic scope" value="Bacteria"/>
</dbReference>
<sequence>MPHHTPRTEAYGDHPDQWVQIVGDSDAEVVVCFIHGGYWRSSYTAALMEPLVERVSRGGDGLAAMNIEYRRESDPFAMQADVRAALRRARELFPDAVRVAVGHSAGGHLALLCADDAELVVALAPVTDLVGGYAARIGSGAVAELMGASPADRPAAFDAATPRPTVVPTLLVHGVDDDRVPVSHSQDFARLGRAAHAPIDFFEFARLPHMELIDPDGPYVPVVTAWVRRHHSHRRKDAS</sequence>
<dbReference type="SUPFAM" id="SSF53474">
    <property type="entry name" value="alpha/beta-Hydrolases"/>
    <property type="match status" value="1"/>
</dbReference>
<gene>
    <name evidence="3" type="ordered locus">MTES_3326</name>
</gene>
<dbReference type="EMBL" id="AP012052">
    <property type="protein sequence ID" value="BAJ76290.1"/>
    <property type="molecule type" value="Genomic_DNA"/>
</dbReference>
<evidence type="ECO:0000259" key="2">
    <source>
        <dbReference type="Pfam" id="PF20434"/>
    </source>
</evidence>
<accession>E8NE36</accession>
<feature type="domain" description="BD-FAE-like" evidence="2">
    <location>
        <begin position="29"/>
        <end position="114"/>
    </location>
</feature>
<dbReference type="AlphaFoldDB" id="E8NE36"/>
<dbReference type="InterPro" id="IPR049492">
    <property type="entry name" value="BD-FAE-like_dom"/>
</dbReference>
<protein>
    <submittedName>
        <fullName evidence="3">Dipeptidyl aminopeptidase/acylaminoacyl-peptidase</fullName>
    </submittedName>
</protein>
<dbReference type="STRING" id="979556.MTES_3326"/>
<keyword evidence="3" id="KW-0031">Aminopeptidase</keyword>
<dbReference type="HOGENOM" id="CLU_012494_10_1_11"/>
<dbReference type="PANTHER" id="PTHR48081">
    <property type="entry name" value="AB HYDROLASE SUPERFAMILY PROTEIN C4A8.06C"/>
    <property type="match status" value="1"/>
</dbReference>
<reference evidence="3 4" key="1">
    <citation type="journal article" date="2011" name="J. Bacteriol.">
        <title>Genome sequence of Microbacterium testaceum StLB037, an N-acylhomoserine lactone-degrading bacterium isolated from potato leaves.</title>
        <authorList>
            <person name="Morohoshi T."/>
            <person name="Wang W.-Z."/>
            <person name="Someya N."/>
            <person name="Ikeda T."/>
        </authorList>
    </citation>
    <scope>NUCLEOTIDE SEQUENCE [LARGE SCALE GENOMIC DNA]</scope>
    <source>
        <strain evidence="3 4">StLB037</strain>
    </source>
</reference>
<dbReference type="InterPro" id="IPR029058">
    <property type="entry name" value="AB_hydrolase_fold"/>
</dbReference>